<keyword evidence="3" id="KW-1185">Reference proteome</keyword>
<comment type="caution">
    <text evidence="2">The sequence shown here is derived from an EMBL/GenBank/DDBJ whole genome shotgun (WGS) entry which is preliminary data.</text>
</comment>
<evidence type="ECO:0000259" key="1">
    <source>
        <dbReference type="Pfam" id="PF01261"/>
    </source>
</evidence>
<dbReference type="RefSeq" id="WP_229740739.1">
    <property type="nucleotide sequence ID" value="NZ_BMEY01000012.1"/>
</dbReference>
<accession>A0A916WAF1</accession>
<organism evidence="2 3">
    <name type="scientific">Ornithinibacillus halotolerans</name>
    <dbReference type="NCBI Taxonomy" id="1274357"/>
    <lineage>
        <taxon>Bacteria</taxon>
        <taxon>Bacillati</taxon>
        <taxon>Bacillota</taxon>
        <taxon>Bacilli</taxon>
        <taxon>Bacillales</taxon>
        <taxon>Bacillaceae</taxon>
        <taxon>Ornithinibacillus</taxon>
    </lineage>
</organism>
<gene>
    <name evidence="2" type="ORF">GCM10008025_24320</name>
</gene>
<reference evidence="2" key="1">
    <citation type="journal article" date="2014" name="Int. J. Syst. Evol. Microbiol.">
        <title>Complete genome sequence of Corynebacterium casei LMG S-19264T (=DSM 44701T), isolated from a smear-ripened cheese.</title>
        <authorList>
            <consortium name="US DOE Joint Genome Institute (JGI-PGF)"/>
            <person name="Walter F."/>
            <person name="Albersmeier A."/>
            <person name="Kalinowski J."/>
            <person name="Ruckert C."/>
        </authorList>
    </citation>
    <scope>NUCLEOTIDE SEQUENCE</scope>
    <source>
        <strain evidence="2">CGMCC 1.12408</strain>
    </source>
</reference>
<proteinExistence type="predicted"/>
<dbReference type="AlphaFoldDB" id="A0A916WAF1"/>
<evidence type="ECO:0000313" key="2">
    <source>
        <dbReference type="EMBL" id="GGA80050.1"/>
    </source>
</evidence>
<sequence length="229" mass="27082">MEHKLGLSGSVIMTDPNKFPKLFNKNMDHIEIGEFPNQESFHLFLELLNETNMSLGLHSPLYRNRSKYDLLEKVQYEPEQAWEQFEEETKIMSQLGAKYILVHFPYFKEERDTDTIKNIEEGLKRLHALQLKYSIPIVCEPKLGINRSTFGIESLDNFPIEIWDKYGINLCIDIGDYLIARGDKALDYIVKWKKYIKVVHLHNVEYHDDKYTWVPIHPSHENDEVHFNV</sequence>
<protein>
    <recommendedName>
        <fullName evidence="1">Xylose isomerase-like TIM barrel domain-containing protein</fullName>
    </recommendedName>
</protein>
<dbReference type="Proteomes" id="UP000613512">
    <property type="component" value="Unassembled WGS sequence"/>
</dbReference>
<dbReference type="Gene3D" id="3.20.20.150">
    <property type="entry name" value="Divalent-metal-dependent TIM barrel enzymes"/>
    <property type="match status" value="1"/>
</dbReference>
<dbReference type="InterPro" id="IPR036237">
    <property type="entry name" value="Xyl_isomerase-like_sf"/>
</dbReference>
<dbReference type="Pfam" id="PF01261">
    <property type="entry name" value="AP_endonuc_2"/>
    <property type="match status" value="1"/>
</dbReference>
<feature type="domain" description="Xylose isomerase-like TIM barrel" evidence="1">
    <location>
        <begin position="37"/>
        <end position="210"/>
    </location>
</feature>
<dbReference type="EMBL" id="BMEY01000012">
    <property type="protein sequence ID" value="GGA80050.1"/>
    <property type="molecule type" value="Genomic_DNA"/>
</dbReference>
<evidence type="ECO:0000313" key="3">
    <source>
        <dbReference type="Proteomes" id="UP000613512"/>
    </source>
</evidence>
<name>A0A916WAF1_9BACI</name>
<dbReference type="InterPro" id="IPR013022">
    <property type="entry name" value="Xyl_isomerase-like_TIM-brl"/>
</dbReference>
<reference evidence="2" key="2">
    <citation type="submission" date="2020-09" db="EMBL/GenBank/DDBJ databases">
        <authorList>
            <person name="Sun Q."/>
            <person name="Zhou Y."/>
        </authorList>
    </citation>
    <scope>NUCLEOTIDE SEQUENCE</scope>
    <source>
        <strain evidence="2">CGMCC 1.12408</strain>
    </source>
</reference>
<dbReference type="SUPFAM" id="SSF51658">
    <property type="entry name" value="Xylose isomerase-like"/>
    <property type="match status" value="1"/>
</dbReference>